<proteinExistence type="predicted"/>
<protein>
    <submittedName>
        <fullName evidence="2">RNA polymerase subunit sigma</fullName>
    </submittedName>
</protein>
<gene>
    <name evidence="2" type="ORF">ABT211_34415</name>
</gene>
<evidence type="ECO:0000313" key="2">
    <source>
        <dbReference type="EMBL" id="MER6272340.1"/>
    </source>
</evidence>
<dbReference type="RefSeq" id="WP_351960658.1">
    <property type="nucleotide sequence ID" value="NZ_JBEOZM010000021.1"/>
</dbReference>
<dbReference type="EMBL" id="JBEOZM010000021">
    <property type="protein sequence ID" value="MER6272340.1"/>
    <property type="molecule type" value="Genomic_DNA"/>
</dbReference>
<dbReference type="PANTHER" id="PTHR30173">
    <property type="entry name" value="SIGMA 19 FACTOR"/>
    <property type="match status" value="1"/>
</dbReference>
<dbReference type="InterPro" id="IPR032710">
    <property type="entry name" value="NTF2-like_dom_sf"/>
</dbReference>
<dbReference type="Proteomes" id="UP001490365">
    <property type="component" value="Unassembled WGS sequence"/>
</dbReference>
<sequence>MDHADAVPVAELLDERRYLLEVTCWMLGDAREAETVAAETYRRWYGLSDARRGQIAAPRYWLAKTAGAICLGLLARPSPGASQKDTERRRTDAALEKEVSRVLRNAPDSRAPAERAAFVLNDESGAASESVADIVGHPESACAELADRAGRGLRCRRSRPTPPDDHDLVARAVREACVHEDAELLESLLCPDATAFFDGGGKVRTLSRPVHGTRQVARSLLTLLARHPRTALATQSVNGRTGLVVRYGHQVAAVISLDIAEDRVVQVWVVLNPDKLRSWNQNQPPAPGGAGPSRPRT</sequence>
<evidence type="ECO:0000256" key="1">
    <source>
        <dbReference type="SAM" id="MobiDB-lite"/>
    </source>
</evidence>
<evidence type="ECO:0000313" key="3">
    <source>
        <dbReference type="Proteomes" id="UP001490365"/>
    </source>
</evidence>
<dbReference type="PANTHER" id="PTHR30173:SF43">
    <property type="entry name" value="ECF RNA POLYMERASE SIGMA FACTOR SIGI-RELATED"/>
    <property type="match status" value="1"/>
</dbReference>
<comment type="caution">
    <text evidence="2">The sequence shown here is derived from an EMBL/GenBank/DDBJ whole genome shotgun (WGS) entry which is preliminary data.</text>
</comment>
<dbReference type="SUPFAM" id="SSF54427">
    <property type="entry name" value="NTF2-like"/>
    <property type="match status" value="1"/>
</dbReference>
<dbReference type="InterPro" id="IPR052704">
    <property type="entry name" value="ECF_Sigma-70_Domain"/>
</dbReference>
<name>A0ABV1TQP0_9ACTN</name>
<feature type="region of interest" description="Disordered" evidence="1">
    <location>
        <begin position="278"/>
        <end position="297"/>
    </location>
</feature>
<accession>A0ABV1TQP0</accession>
<keyword evidence="3" id="KW-1185">Reference proteome</keyword>
<reference evidence="2 3" key="1">
    <citation type="submission" date="2024-06" db="EMBL/GenBank/DDBJ databases">
        <title>The Natural Products Discovery Center: Release of the First 8490 Sequenced Strains for Exploring Actinobacteria Biosynthetic Diversity.</title>
        <authorList>
            <person name="Kalkreuter E."/>
            <person name="Kautsar S.A."/>
            <person name="Yang D."/>
            <person name="Bader C.D."/>
            <person name="Teijaro C.N."/>
            <person name="Fluegel L."/>
            <person name="Davis C.M."/>
            <person name="Simpson J.R."/>
            <person name="Lauterbach L."/>
            <person name="Steele A.D."/>
            <person name="Gui C."/>
            <person name="Meng S."/>
            <person name="Li G."/>
            <person name="Viehrig K."/>
            <person name="Ye F."/>
            <person name="Su P."/>
            <person name="Kiefer A.F."/>
            <person name="Nichols A."/>
            <person name="Cepeda A.J."/>
            <person name="Yan W."/>
            <person name="Fan B."/>
            <person name="Jiang Y."/>
            <person name="Adhikari A."/>
            <person name="Zheng C.-J."/>
            <person name="Schuster L."/>
            <person name="Cowan T.M."/>
            <person name="Smanski M.J."/>
            <person name="Chevrette M.G."/>
            <person name="De Carvalho L.P.S."/>
            <person name="Shen B."/>
        </authorList>
    </citation>
    <scope>NUCLEOTIDE SEQUENCE [LARGE SCALE GENOMIC DNA]</scope>
    <source>
        <strain evidence="2 3">NPDC001694</strain>
    </source>
</reference>
<organism evidence="2 3">
    <name type="scientific">Streptomyces sp. 900105755</name>
    <dbReference type="NCBI Taxonomy" id="3154389"/>
    <lineage>
        <taxon>Bacteria</taxon>
        <taxon>Bacillati</taxon>
        <taxon>Actinomycetota</taxon>
        <taxon>Actinomycetes</taxon>
        <taxon>Kitasatosporales</taxon>
        <taxon>Streptomycetaceae</taxon>
        <taxon>Streptomyces</taxon>
    </lineage>
</organism>